<reference evidence="1 2" key="1">
    <citation type="submission" date="2019-02" db="EMBL/GenBank/DDBJ databases">
        <title>Planctomycetal bacteria perform biofilm scaping via a novel small molecule.</title>
        <authorList>
            <person name="Jeske O."/>
            <person name="Boedeker C."/>
            <person name="Wiegand S."/>
            <person name="Breitling P."/>
            <person name="Kallscheuer N."/>
            <person name="Jogler M."/>
            <person name="Rohde M."/>
            <person name="Petersen J."/>
            <person name="Medema M.H."/>
            <person name="Surup F."/>
            <person name="Jogler C."/>
        </authorList>
    </citation>
    <scope>NUCLEOTIDE SEQUENCE [LARGE SCALE GENOMIC DNA]</scope>
    <source>
        <strain evidence="1 2">Mal15</strain>
    </source>
</reference>
<accession>A0A5B9MI25</accession>
<dbReference type="KEGG" id="smam:Mal15_50390"/>
<name>A0A5B9MI25_9BACT</name>
<dbReference type="Gene3D" id="3.40.50.150">
    <property type="entry name" value="Vaccinia Virus protein VP39"/>
    <property type="match status" value="1"/>
</dbReference>
<evidence type="ECO:0008006" key="3">
    <source>
        <dbReference type="Google" id="ProtNLM"/>
    </source>
</evidence>
<dbReference type="InterPro" id="IPR029063">
    <property type="entry name" value="SAM-dependent_MTases_sf"/>
</dbReference>
<dbReference type="Proteomes" id="UP000321353">
    <property type="component" value="Chromosome"/>
</dbReference>
<evidence type="ECO:0000313" key="1">
    <source>
        <dbReference type="EMBL" id="QEG00963.1"/>
    </source>
</evidence>
<organism evidence="1 2">
    <name type="scientific">Stieleria maiorica</name>
    <dbReference type="NCBI Taxonomy" id="2795974"/>
    <lineage>
        <taxon>Bacteria</taxon>
        <taxon>Pseudomonadati</taxon>
        <taxon>Planctomycetota</taxon>
        <taxon>Planctomycetia</taxon>
        <taxon>Pirellulales</taxon>
        <taxon>Pirellulaceae</taxon>
        <taxon>Stieleria</taxon>
    </lineage>
</organism>
<protein>
    <recommendedName>
        <fullName evidence="3">Class I SAM-dependent methyltransferase</fullName>
    </recommendedName>
</protein>
<proteinExistence type="predicted"/>
<dbReference type="SUPFAM" id="SSF53335">
    <property type="entry name" value="S-adenosyl-L-methionine-dependent methyltransferases"/>
    <property type="match status" value="1"/>
</dbReference>
<keyword evidence="2" id="KW-1185">Reference proteome</keyword>
<evidence type="ECO:0000313" key="2">
    <source>
        <dbReference type="Proteomes" id="UP000321353"/>
    </source>
</evidence>
<sequence>MDCLVCRNTSDSFAGATIMGKYEIEYFRCRDCQFIQTEEPYWLEEAYNHAIIPSDVGLIARNERLSRVVDRLLRYVYPQAFYCLDYGGGYGMFTRMMRDRGHHFLHRDPYCQNLFAPGLEGEPSAGGFDFLTALEVFEHFDNPHRELQVLDATADHWFVSTEPVPDPAPQPGQWWYYVLDGGQHISLWSKRALQTVAAHYGRQLISHRGVHVFSKTKTNPFWVKQILRDKASRVLDPFRRRRSLLRDDFQRAAAATLHRAA</sequence>
<dbReference type="Pfam" id="PF13489">
    <property type="entry name" value="Methyltransf_23"/>
    <property type="match status" value="1"/>
</dbReference>
<dbReference type="AlphaFoldDB" id="A0A5B9MI25"/>
<dbReference type="EMBL" id="CP036264">
    <property type="protein sequence ID" value="QEG00963.1"/>
    <property type="molecule type" value="Genomic_DNA"/>
</dbReference>
<gene>
    <name evidence="1" type="ORF">Mal15_50390</name>
</gene>